<sequence length="470" mass="50168">MPSTITKAQFGPKWANLLGRFKDNDTFDIVEADFREFAADIDKLLSEGGEPHTNKVRGGPKLVRDLTRRDTLPVTVLAVGTSCLVLNAVTADEDDEGKVVGPRTYTLVYAGEGEAGSFAIPADAVLDLSEARVKWVEAGSKEAQQPSLKFFNPTKFDGYALGELAKWIFNGSTEFVQARKVLVKPANGTIPAPTTGDQNDANWEKVSADYVSALTGRITLDVARTYAEEEAGTAHKVFFVRRPDGKPEVRLEMDDDSRFDLQRAKQFNPQTGLWELGSYDLVNDEFDVATSGQDAAVFVGDPEDGNIIINNLESSGNQIQGGILGTIVNGILNRIAGGLRNAIYGGNQNTIPASCQDVLLINCQAFTVPENTTGKTYINNLEAGTGGNSTQAEFIVAFSLSGPQEVQVHVNRSEKVGTVTAASLLNVSGVTITKNGVAVNFPFTTALNDQLLLSGTAASGGGLVTLEVNG</sequence>
<keyword evidence="2" id="KW-1185">Reference proteome</keyword>
<accession>A0A2M9BNB2</accession>
<dbReference type="OrthoDB" id="888920at2"/>
<dbReference type="AlphaFoldDB" id="A0A2M9BNB2"/>
<protein>
    <submittedName>
        <fullName evidence="1">Uncharacterized protein</fullName>
    </submittedName>
</protein>
<evidence type="ECO:0000313" key="2">
    <source>
        <dbReference type="Proteomes" id="UP000228535"/>
    </source>
</evidence>
<dbReference type="Proteomes" id="UP000228535">
    <property type="component" value="Unassembled WGS sequence"/>
</dbReference>
<dbReference type="RefSeq" id="WP_100335148.1">
    <property type="nucleotide sequence ID" value="NZ_PGFA01000001.1"/>
</dbReference>
<organism evidence="1 2">
    <name type="scientific">Hymenobacter chitinivorans DSM 11115</name>
    <dbReference type="NCBI Taxonomy" id="1121954"/>
    <lineage>
        <taxon>Bacteria</taxon>
        <taxon>Pseudomonadati</taxon>
        <taxon>Bacteroidota</taxon>
        <taxon>Cytophagia</taxon>
        <taxon>Cytophagales</taxon>
        <taxon>Hymenobacteraceae</taxon>
        <taxon>Hymenobacter</taxon>
    </lineage>
</organism>
<name>A0A2M9BNB2_9BACT</name>
<proteinExistence type="predicted"/>
<dbReference type="EMBL" id="PGFA01000001">
    <property type="protein sequence ID" value="PJJ59425.1"/>
    <property type="molecule type" value="Genomic_DNA"/>
</dbReference>
<evidence type="ECO:0000313" key="1">
    <source>
        <dbReference type="EMBL" id="PJJ59425.1"/>
    </source>
</evidence>
<reference evidence="1 2" key="1">
    <citation type="submission" date="2017-11" db="EMBL/GenBank/DDBJ databases">
        <title>Genomic Encyclopedia of Archaeal and Bacterial Type Strains, Phase II (KMG-II): From Individual Species to Whole Genera.</title>
        <authorList>
            <person name="Goeker M."/>
        </authorList>
    </citation>
    <scope>NUCLEOTIDE SEQUENCE [LARGE SCALE GENOMIC DNA]</scope>
    <source>
        <strain evidence="1 2">DSM 11115</strain>
    </source>
</reference>
<comment type="caution">
    <text evidence="1">The sequence shown here is derived from an EMBL/GenBank/DDBJ whole genome shotgun (WGS) entry which is preliminary data.</text>
</comment>
<gene>
    <name evidence="1" type="ORF">CLV45_0842</name>
</gene>